<evidence type="ECO:0000313" key="5">
    <source>
        <dbReference type="Proteomes" id="UP000002051"/>
    </source>
</evidence>
<reference evidence="2 5" key="1">
    <citation type="journal article" date="2011" name="Nature">
        <title>The Medicago genome provides insight into the evolution of rhizobial symbioses.</title>
        <authorList>
            <person name="Young N.D."/>
            <person name="Debelle F."/>
            <person name="Oldroyd G.E."/>
            <person name="Geurts R."/>
            <person name="Cannon S.B."/>
            <person name="Udvardi M.K."/>
            <person name="Benedito V.A."/>
            <person name="Mayer K.F."/>
            <person name="Gouzy J."/>
            <person name="Schoof H."/>
            <person name="Van de Peer Y."/>
            <person name="Proost S."/>
            <person name="Cook D.R."/>
            <person name="Meyers B.C."/>
            <person name="Spannagl M."/>
            <person name="Cheung F."/>
            <person name="De Mita S."/>
            <person name="Krishnakumar V."/>
            <person name="Gundlach H."/>
            <person name="Zhou S."/>
            <person name="Mudge J."/>
            <person name="Bharti A.K."/>
            <person name="Murray J.D."/>
            <person name="Naoumkina M.A."/>
            <person name="Rosen B."/>
            <person name="Silverstein K.A."/>
            <person name="Tang H."/>
            <person name="Rombauts S."/>
            <person name="Zhao P.X."/>
            <person name="Zhou P."/>
            <person name="Barbe V."/>
            <person name="Bardou P."/>
            <person name="Bechner M."/>
            <person name="Bellec A."/>
            <person name="Berger A."/>
            <person name="Berges H."/>
            <person name="Bidwell S."/>
            <person name="Bisseling T."/>
            <person name="Choisne N."/>
            <person name="Couloux A."/>
            <person name="Denny R."/>
            <person name="Deshpande S."/>
            <person name="Dai X."/>
            <person name="Doyle J.J."/>
            <person name="Dudez A.M."/>
            <person name="Farmer A.D."/>
            <person name="Fouteau S."/>
            <person name="Franken C."/>
            <person name="Gibelin C."/>
            <person name="Gish J."/>
            <person name="Goldstein S."/>
            <person name="Gonzalez A.J."/>
            <person name="Green P.J."/>
            <person name="Hallab A."/>
            <person name="Hartog M."/>
            <person name="Hua A."/>
            <person name="Humphray S.J."/>
            <person name="Jeong D.H."/>
            <person name="Jing Y."/>
            <person name="Jocker A."/>
            <person name="Kenton S.M."/>
            <person name="Kim D.J."/>
            <person name="Klee K."/>
            <person name="Lai H."/>
            <person name="Lang C."/>
            <person name="Lin S."/>
            <person name="Macmil S.L."/>
            <person name="Magdelenat G."/>
            <person name="Matthews L."/>
            <person name="McCorrison J."/>
            <person name="Monaghan E.L."/>
            <person name="Mun J.H."/>
            <person name="Najar F.Z."/>
            <person name="Nicholson C."/>
            <person name="Noirot C."/>
            <person name="O'Bleness M."/>
            <person name="Paule C.R."/>
            <person name="Poulain J."/>
            <person name="Prion F."/>
            <person name="Qin B."/>
            <person name="Qu C."/>
            <person name="Retzel E.F."/>
            <person name="Riddle C."/>
            <person name="Sallet E."/>
            <person name="Samain S."/>
            <person name="Samson N."/>
            <person name="Sanders I."/>
            <person name="Saurat O."/>
            <person name="Scarpelli C."/>
            <person name="Schiex T."/>
            <person name="Segurens B."/>
            <person name="Severin A.J."/>
            <person name="Sherrier D.J."/>
            <person name="Shi R."/>
            <person name="Sims S."/>
            <person name="Singer S.R."/>
            <person name="Sinharoy S."/>
            <person name="Sterck L."/>
            <person name="Viollet A."/>
            <person name="Wang B.B."/>
            <person name="Wang K."/>
            <person name="Wang M."/>
            <person name="Wang X."/>
            <person name="Warfsmann J."/>
            <person name="Weissenbach J."/>
            <person name="White D.D."/>
            <person name="White J.D."/>
            <person name="Wiley G.B."/>
            <person name="Wincker P."/>
            <person name="Xing Y."/>
            <person name="Yang L."/>
            <person name="Yao Z."/>
            <person name="Ying F."/>
            <person name="Zhai J."/>
            <person name="Zhou L."/>
            <person name="Zuber A."/>
            <person name="Denarie J."/>
            <person name="Dixon R.A."/>
            <person name="May G.D."/>
            <person name="Schwartz D.C."/>
            <person name="Rogers J."/>
            <person name="Quetier F."/>
            <person name="Town C.D."/>
            <person name="Roe B.A."/>
        </authorList>
    </citation>
    <scope>NUCLEOTIDE SEQUENCE [LARGE SCALE GENOMIC DNA]</scope>
    <source>
        <strain evidence="2">A17</strain>
        <strain evidence="4 5">cv. Jemalong A17</strain>
    </source>
</reference>
<reference evidence="3" key="5">
    <citation type="journal article" date="2018" name="Nat. Plants">
        <title>Whole-genome landscape of Medicago truncatula symbiotic genes.</title>
        <authorList>
            <person name="Pecrix Y."/>
            <person name="Gamas P."/>
            <person name="Carrere S."/>
        </authorList>
    </citation>
    <scope>NUCLEOTIDE SEQUENCE</scope>
    <source>
        <tissue evidence="3">Leaves</tissue>
    </source>
</reference>
<evidence type="ECO:0000256" key="1">
    <source>
        <dbReference type="SAM" id="MobiDB-lite"/>
    </source>
</evidence>
<evidence type="ECO:0000313" key="4">
    <source>
        <dbReference type="EnsemblPlants" id="KEH44220"/>
    </source>
</evidence>
<dbReference type="EMBL" id="CM001217">
    <property type="protein sequence ID" value="KEH44220.1"/>
    <property type="molecule type" value="Genomic_DNA"/>
</dbReference>
<dbReference type="Gramene" id="rna6600">
    <property type="protein sequence ID" value="RHN82433.1"/>
    <property type="gene ID" value="gene6600"/>
</dbReference>
<evidence type="ECO:0000313" key="2">
    <source>
        <dbReference type="EMBL" id="KEH44220.1"/>
    </source>
</evidence>
<gene>
    <name evidence="2" type="ordered locus">MTR_1g110880</name>
    <name evidence="3" type="ORF">MtrunA17_Chr1g0209871</name>
</gene>
<accession>A0A072W1Q8</accession>
<reference evidence="6" key="4">
    <citation type="journal article" date="2018" name="Nat. Plants">
        <title>Whole-genome landscape of Medicago truncatula symbiotic genes.</title>
        <authorList>
            <person name="Pecrix Y."/>
            <person name="Staton S.E."/>
            <person name="Sallet E."/>
            <person name="Lelandais-Briere C."/>
            <person name="Moreau S."/>
            <person name="Carrere S."/>
            <person name="Blein T."/>
            <person name="Jardinaud M.F."/>
            <person name="Latrasse D."/>
            <person name="Zouine M."/>
            <person name="Zahm M."/>
            <person name="Kreplak J."/>
            <person name="Mayjonade B."/>
            <person name="Satge C."/>
            <person name="Perez M."/>
            <person name="Cauet S."/>
            <person name="Marande W."/>
            <person name="Chantry-Darmon C."/>
            <person name="Lopez-Roques C."/>
            <person name="Bouchez O."/>
            <person name="Berard A."/>
            <person name="Debelle F."/>
            <person name="Munos S."/>
            <person name="Bendahmane A."/>
            <person name="Berges H."/>
            <person name="Niebel A."/>
            <person name="Buitink J."/>
            <person name="Frugier F."/>
            <person name="Benhamed M."/>
            <person name="Crespi M."/>
            <person name="Gouzy J."/>
            <person name="Gamas P."/>
        </authorList>
    </citation>
    <scope>NUCLEOTIDE SEQUENCE [LARGE SCALE GENOMIC DNA]</scope>
    <source>
        <strain evidence="6">cv. Jemalong A17</strain>
    </source>
</reference>
<dbReference type="Proteomes" id="UP000002051">
    <property type="component" value="Unassembled WGS sequence"/>
</dbReference>
<dbReference type="PaxDb" id="3880-AES84543"/>
<proteinExistence type="predicted"/>
<evidence type="ECO:0000313" key="6">
    <source>
        <dbReference type="Proteomes" id="UP000265566"/>
    </source>
</evidence>
<dbReference type="EnsemblPlants" id="KEH44220">
    <property type="protein sequence ID" value="KEH44220"/>
    <property type="gene ID" value="MTR_1g110880"/>
</dbReference>
<protein>
    <submittedName>
        <fullName evidence="2 4">Uncharacterized protein</fullName>
    </submittedName>
</protein>
<reference evidence="2 5" key="2">
    <citation type="journal article" date="2014" name="BMC Genomics">
        <title>An improved genome release (version Mt4.0) for the model legume Medicago truncatula.</title>
        <authorList>
            <person name="Tang H."/>
            <person name="Krishnakumar V."/>
            <person name="Bidwell S."/>
            <person name="Rosen B."/>
            <person name="Chan A."/>
            <person name="Zhou S."/>
            <person name="Gentzbittel L."/>
            <person name="Childs K.L."/>
            <person name="Yandell M."/>
            <person name="Gundlach H."/>
            <person name="Mayer K.F."/>
            <person name="Schwartz D.C."/>
            <person name="Town C.D."/>
        </authorList>
    </citation>
    <scope>GENOME REANNOTATION</scope>
    <source>
        <strain evidence="2">A17</strain>
        <strain evidence="4 5">cv. Jemalong A17</strain>
    </source>
</reference>
<dbReference type="HOGENOM" id="CLU_2472416_0_0_1"/>
<sequence>MDLAGCDRISGDVRSRSERDGGVDDRGGKEDGENREKIHEEMKKREDGGEYDGGKDGGRERIVGEGVLCFCREDEEERCRVITVMPQL</sequence>
<dbReference type="AlphaFoldDB" id="A0A072W1Q8"/>
<keyword evidence="5" id="KW-1185">Reference proteome</keyword>
<feature type="region of interest" description="Disordered" evidence="1">
    <location>
        <begin position="1"/>
        <end position="58"/>
    </location>
</feature>
<dbReference type="Proteomes" id="UP000265566">
    <property type="component" value="Chromosome 1"/>
</dbReference>
<dbReference type="EMBL" id="PSQE01000001">
    <property type="protein sequence ID" value="RHN82433.1"/>
    <property type="molecule type" value="Genomic_DNA"/>
</dbReference>
<reference evidence="4" key="3">
    <citation type="submission" date="2015-04" db="UniProtKB">
        <authorList>
            <consortium name="EnsemblPlants"/>
        </authorList>
    </citation>
    <scope>IDENTIFICATION</scope>
    <source>
        <strain evidence="4">cv. Jemalong A17</strain>
    </source>
</reference>
<feature type="compositionally biased region" description="Basic and acidic residues" evidence="1">
    <location>
        <begin position="9"/>
        <end position="58"/>
    </location>
</feature>
<evidence type="ECO:0000313" key="3">
    <source>
        <dbReference type="EMBL" id="RHN82433.1"/>
    </source>
</evidence>
<organism evidence="2 5">
    <name type="scientific">Medicago truncatula</name>
    <name type="common">Barrel medic</name>
    <name type="synonym">Medicago tribuloides</name>
    <dbReference type="NCBI Taxonomy" id="3880"/>
    <lineage>
        <taxon>Eukaryota</taxon>
        <taxon>Viridiplantae</taxon>
        <taxon>Streptophyta</taxon>
        <taxon>Embryophyta</taxon>
        <taxon>Tracheophyta</taxon>
        <taxon>Spermatophyta</taxon>
        <taxon>Magnoliopsida</taxon>
        <taxon>eudicotyledons</taxon>
        <taxon>Gunneridae</taxon>
        <taxon>Pentapetalae</taxon>
        <taxon>rosids</taxon>
        <taxon>fabids</taxon>
        <taxon>Fabales</taxon>
        <taxon>Fabaceae</taxon>
        <taxon>Papilionoideae</taxon>
        <taxon>50 kb inversion clade</taxon>
        <taxon>NPAAA clade</taxon>
        <taxon>Hologalegina</taxon>
        <taxon>IRL clade</taxon>
        <taxon>Trifolieae</taxon>
        <taxon>Medicago</taxon>
    </lineage>
</organism>
<name>A0A072W1Q8_MEDTR</name>